<feature type="transmembrane region" description="Helical" evidence="1">
    <location>
        <begin position="427"/>
        <end position="449"/>
    </location>
</feature>
<gene>
    <name evidence="3" type="ORF">A3770_04p34820</name>
    <name evidence="2" type="ORF">CPRI1469_LOCUS1574</name>
</gene>
<reference evidence="3 4" key="1">
    <citation type="submission" date="2018-07" db="EMBL/GenBank/DDBJ databases">
        <title>The complete nuclear genome of the prasinophyte Chloropicon primus (CCMP1205).</title>
        <authorList>
            <person name="Pombert J.-F."/>
            <person name="Otis C."/>
            <person name="Turmel M."/>
            <person name="Lemieux C."/>
        </authorList>
    </citation>
    <scope>NUCLEOTIDE SEQUENCE [LARGE SCALE GENOMIC DNA]</scope>
    <source>
        <strain evidence="3 4">CCMP1205</strain>
    </source>
</reference>
<feature type="transmembrane region" description="Helical" evidence="1">
    <location>
        <begin position="387"/>
        <end position="407"/>
    </location>
</feature>
<dbReference type="Proteomes" id="UP000316726">
    <property type="component" value="Chromosome 4"/>
</dbReference>
<dbReference type="AlphaFoldDB" id="A0A5B8MLS2"/>
<feature type="transmembrane region" description="Helical" evidence="1">
    <location>
        <begin position="319"/>
        <end position="341"/>
    </location>
</feature>
<sequence>MGAVYAEEVKVPSWYERLRATLRGSGNDAFRVKRLTLMMRGLQIVFGLTAVVLSTCVDLPKGIPVRVKREGLVIIDAGVISTMFAFPAYVYLTTIAVITFVGSILFLLLLLVDLSLVGGTSEHESVRYKIDNNVPYLALCFDFIFLVLSMTSACACLGLTNVMYDQLDDYTPAEAANATQPSQPSRVLPTLEDQVGEIFDFKYASSACMLAQSIFIAGTLVLGWNYIEERRKQMVRLGIPATTTPLQQLYNASTRFYKTVSSGVGKRSEERAKISPLFINRVVQVLLSMAAFVVCYLLIEDNEMELVFEFVPAFHVITWISLALFIISFGIAAISAIDLSLTGGTSSPVGKGGEGGGPEFAPAAQEYKGIVQSSGAQFKENLIYARIVYDSLASLLTFCTFAAAAGITSAKLNCRAGDARWCPLSILGVFFAFFLSLSFMTSLFTGSYVEFREHRMKTVTIRVNQQNVQQSN</sequence>
<evidence type="ECO:0000313" key="3">
    <source>
        <dbReference type="EMBL" id="QDZ20964.1"/>
    </source>
</evidence>
<proteinExistence type="predicted"/>
<accession>A0A5B8MLS2</accession>
<name>A0A5B8MLS2_9CHLO</name>
<feature type="transmembrane region" description="Helical" evidence="1">
    <location>
        <begin position="95"/>
        <end position="116"/>
    </location>
</feature>
<keyword evidence="1" id="KW-0812">Transmembrane</keyword>
<feature type="transmembrane region" description="Helical" evidence="1">
    <location>
        <begin position="41"/>
        <end position="59"/>
    </location>
</feature>
<reference evidence="2" key="2">
    <citation type="submission" date="2021-01" db="EMBL/GenBank/DDBJ databases">
        <authorList>
            <person name="Corre E."/>
            <person name="Pelletier E."/>
            <person name="Niang G."/>
            <person name="Scheremetjew M."/>
            <person name="Finn R."/>
            <person name="Kale V."/>
            <person name="Holt S."/>
            <person name="Cochrane G."/>
            <person name="Meng A."/>
            <person name="Brown T."/>
            <person name="Cohen L."/>
        </authorList>
    </citation>
    <scope>NUCLEOTIDE SEQUENCE</scope>
    <source>
        <strain evidence="2">CCMP1205</strain>
    </source>
</reference>
<evidence type="ECO:0000313" key="4">
    <source>
        <dbReference type="Proteomes" id="UP000316726"/>
    </source>
</evidence>
<keyword evidence="4" id="KW-1185">Reference proteome</keyword>
<feature type="transmembrane region" description="Helical" evidence="1">
    <location>
        <begin position="71"/>
        <end position="89"/>
    </location>
</feature>
<keyword evidence="1" id="KW-1133">Transmembrane helix</keyword>
<keyword evidence="1" id="KW-0472">Membrane</keyword>
<feature type="transmembrane region" description="Helical" evidence="1">
    <location>
        <begin position="136"/>
        <end position="160"/>
    </location>
</feature>
<evidence type="ECO:0000313" key="2">
    <source>
        <dbReference type="EMBL" id="CAD9712725.1"/>
    </source>
</evidence>
<protein>
    <submittedName>
        <fullName evidence="3">Uncharacterized protein</fullName>
    </submittedName>
</protein>
<dbReference type="EMBL" id="HBHL01002619">
    <property type="protein sequence ID" value="CAD9712725.1"/>
    <property type="molecule type" value="Transcribed_RNA"/>
</dbReference>
<dbReference type="EMBL" id="CP031037">
    <property type="protein sequence ID" value="QDZ20964.1"/>
    <property type="molecule type" value="Genomic_DNA"/>
</dbReference>
<evidence type="ECO:0000256" key="1">
    <source>
        <dbReference type="SAM" id="Phobius"/>
    </source>
</evidence>
<feature type="transmembrane region" description="Helical" evidence="1">
    <location>
        <begin position="203"/>
        <end position="227"/>
    </location>
</feature>
<organism evidence="3 4">
    <name type="scientific">Chloropicon primus</name>
    <dbReference type="NCBI Taxonomy" id="1764295"/>
    <lineage>
        <taxon>Eukaryota</taxon>
        <taxon>Viridiplantae</taxon>
        <taxon>Chlorophyta</taxon>
        <taxon>Chloropicophyceae</taxon>
        <taxon>Chloropicales</taxon>
        <taxon>Chloropicaceae</taxon>
        <taxon>Chloropicon</taxon>
    </lineage>
</organism>
<feature type="transmembrane region" description="Helical" evidence="1">
    <location>
        <begin position="277"/>
        <end position="299"/>
    </location>
</feature>